<keyword evidence="1" id="KW-0732">Signal</keyword>
<dbReference type="Proteomes" id="UP001407405">
    <property type="component" value="Unassembled WGS sequence"/>
</dbReference>
<protein>
    <submittedName>
        <fullName evidence="2">ABC transporter substrate-binding protein</fullName>
    </submittedName>
</protein>
<dbReference type="PANTHER" id="PTHR30006">
    <property type="entry name" value="THIAMINE-BINDING PERIPLASMIC PROTEIN-RELATED"/>
    <property type="match status" value="1"/>
</dbReference>
<dbReference type="SUPFAM" id="SSF53850">
    <property type="entry name" value="Periplasmic binding protein-like II"/>
    <property type="match status" value="1"/>
</dbReference>
<sequence length="335" mass="37395">MHDSHQEIRDALKVNFLGLIPCALKVPFEERLDQFVEAHPAYASKTLAVVANANRQLDYFEVVDQLETPDDLPEIFIAPGFNGFYNHHFMRHMKDTGVYQTLNQQENCPQALRNAGVLDPEGHYTLLGFNPTLLLVDRTFHQDLPVPRRWEDLLDPVYEGKVAIRGHNDEDFCEGILLNVYQEHGMEGVAQMGRSLKMGLHPAQMVKMAGKGKAEAPAVAAIPYSFSKLIKETDQVTLVWPEDGAILNPITCLVKKEALKTMPALCQLLASDEMAAILSGVGFPPVNAHTATGLPGEIAYKWLGWDFLRSHSLEDLKAQTNQVFVQAFREVSSCD</sequence>
<evidence type="ECO:0000256" key="1">
    <source>
        <dbReference type="ARBA" id="ARBA00022729"/>
    </source>
</evidence>
<evidence type="ECO:0000313" key="3">
    <source>
        <dbReference type="Proteomes" id="UP001407405"/>
    </source>
</evidence>
<dbReference type="EMBL" id="JBCITM010000017">
    <property type="protein sequence ID" value="MEN1761560.1"/>
    <property type="molecule type" value="Genomic_DNA"/>
</dbReference>
<keyword evidence="3" id="KW-1185">Reference proteome</keyword>
<dbReference type="PANTHER" id="PTHR30006:SF2">
    <property type="entry name" value="ABC TRANSPORTER SUBSTRATE-BINDING PROTEIN"/>
    <property type="match status" value="1"/>
</dbReference>
<organism evidence="2 3">
    <name type="scientific">Anoxynatronum sibiricum</name>
    <dbReference type="NCBI Taxonomy" id="210623"/>
    <lineage>
        <taxon>Bacteria</taxon>
        <taxon>Bacillati</taxon>
        <taxon>Bacillota</taxon>
        <taxon>Clostridia</taxon>
        <taxon>Eubacteriales</taxon>
        <taxon>Clostridiaceae</taxon>
        <taxon>Anoxynatronum</taxon>
    </lineage>
</organism>
<reference evidence="2 3" key="1">
    <citation type="submission" date="2024-04" db="EMBL/GenBank/DDBJ databases">
        <title>Genome sequencing and metabolic network reconstruction of aminoacids and betaine degradation by Anoxynatronum sibiricum.</title>
        <authorList>
            <person name="Detkova E.N."/>
            <person name="Boltjanskaja Y.V."/>
            <person name="Mardanov A.V."/>
            <person name="Kevbrin V."/>
        </authorList>
    </citation>
    <scope>NUCLEOTIDE SEQUENCE [LARGE SCALE GENOMIC DNA]</scope>
    <source>
        <strain evidence="2 3">Z-7981</strain>
    </source>
</reference>
<comment type="caution">
    <text evidence="2">The sequence shown here is derived from an EMBL/GenBank/DDBJ whole genome shotgun (WGS) entry which is preliminary data.</text>
</comment>
<dbReference type="RefSeq" id="WP_343186844.1">
    <property type="nucleotide sequence ID" value="NZ_JBCITM010000017.1"/>
</dbReference>
<accession>A0ABU9VXK3</accession>
<name>A0ABU9VXK3_9CLOT</name>
<gene>
    <name evidence="2" type="ORF">AAIG11_13810</name>
</gene>
<evidence type="ECO:0000313" key="2">
    <source>
        <dbReference type="EMBL" id="MEN1761560.1"/>
    </source>
</evidence>
<proteinExistence type="predicted"/>
<dbReference type="Pfam" id="PF13343">
    <property type="entry name" value="SBP_bac_6"/>
    <property type="match status" value="1"/>
</dbReference>
<dbReference type="Gene3D" id="3.40.190.10">
    <property type="entry name" value="Periplasmic binding protein-like II"/>
    <property type="match status" value="2"/>
</dbReference>